<dbReference type="AlphaFoldDB" id="A0AAE0U5P7"/>
<protein>
    <submittedName>
        <fullName evidence="3">Uncharacterized protein</fullName>
    </submittedName>
</protein>
<evidence type="ECO:0000256" key="1">
    <source>
        <dbReference type="SAM" id="MobiDB-lite"/>
    </source>
</evidence>
<reference evidence="3" key="1">
    <citation type="journal article" date="2023" name="Mol. Phylogenet. Evol.">
        <title>Genome-scale phylogeny and comparative genomics of the fungal order Sordariales.</title>
        <authorList>
            <person name="Hensen N."/>
            <person name="Bonometti L."/>
            <person name="Westerberg I."/>
            <person name="Brannstrom I.O."/>
            <person name="Guillou S."/>
            <person name="Cros-Aarteil S."/>
            <person name="Calhoun S."/>
            <person name="Haridas S."/>
            <person name="Kuo A."/>
            <person name="Mondo S."/>
            <person name="Pangilinan J."/>
            <person name="Riley R."/>
            <person name="LaButti K."/>
            <person name="Andreopoulos B."/>
            <person name="Lipzen A."/>
            <person name="Chen C."/>
            <person name="Yan M."/>
            <person name="Daum C."/>
            <person name="Ng V."/>
            <person name="Clum A."/>
            <person name="Steindorff A."/>
            <person name="Ohm R.A."/>
            <person name="Martin F."/>
            <person name="Silar P."/>
            <person name="Natvig D.O."/>
            <person name="Lalanne C."/>
            <person name="Gautier V."/>
            <person name="Ament-Velasquez S.L."/>
            <person name="Kruys A."/>
            <person name="Hutchinson M.I."/>
            <person name="Powell A.J."/>
            <person name="Barry K."/>
            <person name="Miller A.N."/>
            <person name="Grigoriev I.V."/>
            <person name="Debuchy R."/>
            <person name="Gladieux P."/>
            <person name="Hiltunen Thoren M."/>
            <person name="Johannesson H."/>
        </authorList>
    </citation>
    <scope>NUCLEOTIDE SEQUENCE</scope>
    <source>
        <strain evidence="3">FGSC 1904</strain>
    </source>
</reference>
<feature type="transmembrane region" description="Helical" evidence="2">
    <location>
        <begin position="65"/>
        <end position="87"/>
    </location>
</feature>
<sequence length="426" mass="47447">MAPTLYHTRDAPESTGFQREPSGRGTIGIIWTCLSTILLCSWSSYHDDAYNPNNSVKYETYKAYAIKFSLAFLLPEIGAVLSFHNLYDALQLRKTVRQLGGPQFASFSLSQAFLILIDGVRQKEAGSETTTLIGHGELVELVRSCRLSFSDLPSDDEIADKSKRDWTLKALAVIQTSWFIAGIIARLSQGYPVSLYEDITLANAVCGVVEFACWFHCPQNIRLPYIIRPGHTRLANSPCAAAENEELGREPAVNSGWVSESATRPEASSKSQLPALSDARTEKEDREMPITERLLVTEEGTRHGESHTAQPIKLQEMSVNVLMPVLVAFSLVFSGIHIAAWNYSFCSLAEAWIWRGGSLGLAILVVLFPILVKSQEMPGGDILLRGNIVLYPIVRTMMFIVALMAFRKAPTRLYETPSWTQYWPHI</sequence>
<feature type="region of interest" description="Disordered" evidence="1">
    <location>
        <begin position="252"/>
        <end position="287"/>
    </location>
</feature>
<proteinExistence type="predicted"/>
<dbReference type="Proteomes" id="UP001281003">
    <property type="component" value="Unassembled WGS sequence"/>
</dbReference>
<dbReference type="PANTHER" id="PTHR35043">
    <property type="entry name" value="TRANSCRIPTION FACTOR DOMAIN-CONTAINING PROTEIN"/>
    <property type="match status" value="1"/>
</dbReference>
<evidence type="ECO:0000313" key="3">
    <source>
        <dbReference type="EMBL" id="KAK3391837.1"/>
    </source>
</evidence>
<feature type="region of interest" description="Disordered" evidence="1">
    <location>
        <begin position="1"/>
        <end position="20"/>
    </location>
</feature>
<evidence type="ECO:0000313" key="4">
    <source>
        <dbReference type="Proteomes" id="UP001281003"/>
    </source>
</evidence>
<keyword evidence="4" id="KW-1185">Reference proteome</keyword>
<gene>
    <name evidence="3" type="ORF">B0T20DRAFT_66896</name>
</gene>
<name>A0AAE0U5P7_SORBR</name>
<dbReference type="EMBL" id="JAUTDP010000012">
    <property type="protein sequence ID" value="KAK3391837.1"/>
    <property type="molecule type" value="Genomic_DNA"/>
</dbReference>
<comment type="caution">
    <text evidence="3">The sequence shown here is derived from an EMBL/GenBank/DDBJ whole genome shotgun (WGS) entry which is preliminary data.</text>
</comment>
<keyword evidence="2" id="KW-0472">Membrane</keyword>
<reference evidence="3" key="2">
    <citation type="submission" date="2023-07" db="EMBL/GenBank/DDBJ databases">
        <authorList>
            <consortium name="Lawrence Berkeley National Laboratory"/>
            <person name="Haridas S."/>
            <person name="Hensen N."/>
            <person name="Bonometti L."/>
            <person name="Westerberg I."/>
            <person name="Brannstrom I.O."/>
            <person name="Guillou S."/>
            <person name="Cros-Aarteil S."/>
            <person name="Calhoun S."/>
            <person name="Kuo A."/>
            <person name="Mondo S."/>
            <person name="Pangilinan J."/>
            <person name="Riley R."/>
            <person name="LaButti K."/>
            <person name="Andreopoulos B."/>
            <person name="Lipzen A."/>
            <person name="Chen C."/>
            <person name="Yanf M."/>
            <person name="Daum C."/>
            <person name="Ng V."/>
            <person name="Clum A."/>
            <person name="Steindorff A."/>
            <person name="Ohm R."/>
            <person name="Martin F."/>
            <person name="Silar P."/>
            <person name="Natvig D."/>
            <person name="Lalanne C."/>
            <person name="Gautier V."/>
            <person name="Ament-velasquez S.L."/>
            <person name="Kruys A."/>
            <person name="Hutchinson M.I."/>
            <person name="Powell A.J."/>
            <person name="Barry K."/>
            <person name="Miller A.N."/>
            <person name="Grigoriev I.V."/>
            <person name="Debuchy R."/>
            <person name="Gladieux P."/>
            <person name="Thoren M.H."/>
            <person name="Johannesson H."/>
        </authorList>
    </citation>
    <scope>NUCLEOTIDE SEQUENCE</scope>
    <source>
        <strain evidence="3">FGSC 1904</strain>
    </source>
</reference>
<dbReference type="PANTHER" id="PTHR35043:SF7">
    <property type="entry name" value="TRANSCRIPTION FACTOR DOMAIN-CONTAINING PROTEIN"/>
    <property type="match status" value="1"/>
</dbReference>
<feature type="transmembrane region" description="Helical" evidence="2">
    <location>
        <begin position="27"/>
        <end position="45"/>
    </location>
</feature>
<evidence type="ECO:0000256" key="2">
    <source>
        <dbReference type="SAM" id="Phobius"/>
    </source>
</evidence>
<accession>A0AAE0U5P7</accession>
<feature type="transmembrane region" description="Helical" evidence="2">
    <location>
        <begin position="321"/>
        <end position="340"/>
    </location>
</feature>
<feature type="transmembrane region" description="Helical" evidence="2">
    <location>
        <begin position="352"/>
        <end position="372"/>
    </location>
</feature>
<keyword evidence="2" id="KW-1133">Transmembrane helix</keyword>
<feature type="transmembrane region" description="Helical" evidence="2">
    <location>
        <begin position="384"/>
        <end position="406"/>
    </location>
</feature>
<keyword evidence="2" id="KW-0812">Transmembrane</keyword>
<organism evidence="3 4">
    <name type="scientific">Sordaria brevicollis</name>
    <dbReference type="NCBI Taxonomy" id="83679"/>
    <lineage>
        <taxon>Eukaryota</taxon>
        <taxon>Fungi</taxon>
        <taxon>Dikarya</taxon>
        <taxon>Ascomycota</taxon>
        <taxon>Pezizomycotina</taxon>
        <taxon>Sordariomycetes</taxon>
        <taxon>Sordariomycetidae</taxon>
        <taxon>Sordariales</taxon>
        <taxon>Sordariaceae</taxon>
        <taxon>Sordaria</taxon>
    </lineage>
</organism>
<feature type="compositionally biased region" description="Polar residues" evidence="1">
    <location>
        <begin position="256"/>
        <end position="274"/>
    </location>
</feature>